<keyword evidence="2" id="KW-1133">Transmembrane helix</keyword>
<feature type="compositionally biased region" description="Polar residues" evidence="1">
    <location>
        <begin position="308"/>
        <end position="317"/>
    </location>
</feature>
<feature type="compositionally biased region" description="Basic and acidic residues" evidence="1">
    <location>
        <begin position="214"/>
        <end position="230"/>
    </location>
</feature>
<feature type="transmembrane region" description="Helical" evidence="2">
    <location>
        <begin position="540"/>
        <end position="565"/>
    </location>
</feature>
<dbReference type="Pfam" id="PF12751">
    <property type="entry name" value="Vac7"/>
    <property type="match status" value="1"/>
</dbReference>
<keyword evidence="2" id="KW-0472">Membrane</keyword>
<accession>A0ABQ8EXB1</accession>
<evidence type="ECO:0000256" key="2">
    <source>
        <dbReference type="SAM" id="Phobius"/>
    </source>
</evidence>
<evidence type="ECO:0000256" key="1">
    <source>
        <dbReference type="SAM" id="MobiDB-lite"/>
    </source>
</evidence>
<evidence type="ECO:0000313" key="3">
    <source>
        <dbReference type="EMBL" id="KAH6587928.1"/>
    </source>
</evidence>
<dbReference type="InterPro" id="IPR024260">
    <property type="entry name" value="Vac7"/>
</dbReference>
<feature type="compositionally biased region" description="Polar residues" evidence="1">
    <location>
        <begin position="1"/>
        <end position="11"/>
    </location>
</feature>
<sequence length="739" mass="81342">MAGTRPSSSASCGRLGLATTAASRNASSSTSDTKTKGRGRARDRARPQPPRPLTLVQPLTLTPTASTIPTIPTIPTTIPTIIPTTIPIPTIPTIPIPTATIPTELPQKLPLSSQAPASTASSTTVMTPSSANVPALTITKTPSCHALLAISPQVFPSIDSGSMSASSLSMARTTSISTCWSPTDSDVDSGVTSRRSRVHTRPLMPRKLPPSLDLQHRIQHRTEHRTEHQQHRTGHQQHRTQPQTQSQNKNQRRYSNHCHLSHSSSSSHRSADTSGLPLTPAHHSSLLANSMHPTSKRHHYRHSKPYHHNTSLHSDQCNQLDSSFHRCTLPPSGDTLGERPENEHLCTLTVELAEAPPKTKCFGSQTTSRRSLFLYGSDDQGDDEEEEQFVYQLIATPDVGSRTRQTPMFNRVKAKQTTERKHQQIHKKDTLLSPFPRTNTQSQSPCLENRELPSAMPTSLTQLRDLGYHQPMMLRSSEASPNVSYKPLLHSSSINDAATLSLEIDERSPLLTCYQHYQLSKIITAQQLAEIDKIRFRKRVFVAGVLFIISIVALLLLSFCVQPLVTVHSHQIKQVVAQPDLFQFDLLLSGMNLNIVAIGLSNADLDIYATVTNTSVTTFPYQDLPIVSNLVPSELLDENTTDASVSEGFPELLGHTRHLNHTVVFPPMHASENLSATVTLIDPSSSVGKLIYLHFPYTLTVTGSLHYSMLWTLVSYEILICSMHVIEDGVVVQSRSCAI</sequence>
<feature type="compositionally biased region" description="Polar residues" evidence="1">
    <location>
        <begin position="436"/>
        <end position="446"/>
    </location>
</feature>
<name>A0ABQ8EXB1_9FUNG</name>
<dbReference type="EMBL" id="JAFCIX010000549">
    <property type="protein sequence ID" value="KAH6587928.1"/>
    <property type="molecule type" value="Genomic_DNA"/>
</dbReference>
<feature type="compositionally biased region" description="Basic residues" evidence="1">
    <location>
        <begin position="294"/>
        <end position="307"/>
    </location>
</feature>
<organism evidence="3 4">
    <name type="scientific">Batrachochytrium salamandrivorans</name>
    <dbReference type="NCBI Taxonomy" id="1357716"/>
    <lineage>
        <taxon>Eukaryota</taxon>
        <taxon>Fungi</taxon>
        <taxon>Fungi incertae sedis</taxon>
        <taxon>Chytridiomycota</taxon>
        <taxon>Chytridiomycota incertae sedis</taxon>
        <taxon>Chytridiomycetes</taxon>
        <taxon>Rhizophydiales</taxon>
        <taxon>Rhizophydiales incertae sedis</taxon>
        <taxon>Batrachochytrium</taxon>
    </lineage>
</organism>
<proteinExistence type="predicted"/>
<keyword evidence="2" id="KW-0812">Transmembrane</keyword>
<feature type="region of interest" description="Disordered" evidence="1">
    <location>
        <begin position="432"/>
        <end position="451"/>
    </location>
</feature>
<feature type="region of interest" description="Disordered" evidence="1">
    <location>
        <begin position="176"/>
        <end position="317"/>
    </location>
</feature>
<protein>
    <submittedName>
        <fullName evidence="3">Uncharacterized protein</fullName>
    </submittedName>
</protein>
<feature type="compositionally biased region" description="Low complexity" evidence="1">
    <location>
        <begin position="18"/>
        <end position="32"/>
    </location>
</feature>
<comment type="caution">
    <text evidence="3">The sequence shown here is derived from an EMBL/GenBank/DDBJ whole genome shotgun (WGS) entry which is preliminary data.</text>
</comment>
<feature type="region of interest" description="Disordered" evidence="1">
    <location>
        <begin position="1"/>
        <end position="56"/>
    </location>
</feature>
<dbReference type="Proteomes" id="UP001648503">
    <property type="component" value="Unassembled WGS sequence"/>
</dbReference>
<keyword evidence="4" id="KW-1185">Reference proteome</keyword>
<feature type="compositionally biased region" description="Basic residues" evidence="1">
    <location>
        <begin position="250"/>
        <end position="260"/>
    </location>
</feature>
<reference evidence="3 4" key="1">
    <citation type="submission" date="2021-02" db="EMBL/GenBank/DDBJ databases">
        <title>Variation within the Batrachochytrium salamandrivorans European outbreak.</title>
        <authorList>
            <person name="Kelly M."/>
            <person name="Pasmans F."/>
            <person name="Shea T.P."/>
            <person name="Munoz J.F."/>
            <person name="Carranza S."/>
            <person name="Cuomo C.A."/>
            <person name="Martel A."/>
        </authorList>
    </citation>
    <scope>NUCLEOTIDE SEQUENCE [LARGE SCALE GENOMIC DNA]</scope>
    <source>
        <strain evidence="3 4">AMFP18/2</strain>
    </source>
</reference>
<feature type="compositionally biased region" description="Low complexity" evidence="1">
    <location>
        <begin position="261"/>
        <end position="274"/>
    </location>
</feature>
<evidence type="ECO:0000313" key="4">
    <source>
        <dbReference type="Proteomes" id="UP001648503"/>
    </source>
</evidence>
<gene>
    <name evidence="3" type="ORF">BASA50_011020</name>
</gene>